<dbReference type="PANTHER" id="PTHR43547">
    <property type="entry name" value="TWO-COMPONENT HISTIDINE KINASE"/>
    <property type="match status" value="1"/>
</dbReference>
<evidence type="ECO:0000256" key="2">
    <source>
        <dbReference type="ARBA" id="ARBA00012438"/>
    </source>
</evidence>
<feature type="transmembrane region" description="Helical" evidence="4">
    <location>
        <begin position="768"/>
        <end position="794"/>
    </location>
</feature>
<dbReference type="InterPro" id="IPR036890">
    <property type="entry name" value="HATPase_C_sf"/>
</dbReference>
<reference evidence="6 7" key="1">
    <citation type="submission" date="2018-03" db="EMBL/GenBank/DDBJ databases">
        <title>Genomic Encyclopedia of Archaeal and Bacterial Type Strains, Phase II (KMG-II): from individual species to whole genera.</title>
        <authorList>
            <person name="Goeker M."/>
        </authorList>
    </citation>
    <scope>NUCLEOTIDE SEQUENCE [LARGE SCALE GENOMIC DNA]</scope>
    <source>
        <strain evidence="6 7">DSM 29057</strain>
    </source>
</reference>
<keyword evidence="4" id="KW-0472">Membrane</keyword>
<gene>
    <name evidence="6" type="ORF">CLV60_12364</name>
</gene>
<keyword evidence="7" id="KW-1185">Reference proteome</keyword>
<keyword evidence="6" id="KW-0418">Kinase</keyword>
<evidence type="ECO:0000313" key="6">
    <source>
        <dbReference type="EMBL" id="PSL20820.1"/>
    </source>
</evidence>
<sequence>MIKLYFLRLIKPGYWLPIFVSLAVVMQVGPAHAQVALKVNHYTSENGLPQNSIKSIAADKEGYVWLATEAGLVRFDGRNFVSLSGKLNTSVDGILGIQPVYQDKGILANGRASKMYAETNAGDLIQIKDGNAEKDDNAYNYKQALTPAQLQSMKGVNWIKGIPNISGFPDDERPHGLPAASRDGNYYVFNKNSVIYYRGWKKNYEISVNNVVVSKAFVREGNLCWVKDRNTVSQVVNGRVQDLRIIGDIINDPSYNDLTAEMKLLWNPNSEQAFLHQANATYVLERYGNGMVYARLLAKGFDFHANGITAAYYDAINGKLLAGSLAKGLFVIHVPQFEVVKTEGTEISNVFYAQVALGENTVLTPTGNILGKDARSGQIIDQNFSMLAELNPADKWVIFRSKDGKLWIRSWKKLLLFSKSAETLEKTWEFEQHISSVCQGKSGKIWVGVSKDIFLLDPEQLEIAPKQLKFKLPSNITCMETAQDGSLLVGTKAGLYKVGTTSGSGTILPGTDSTNIKSIRRSGQNRLWLTAKGKGLMLLVNESKLATFPLDKNQFLASAHCAVDDEAGSLWIPTNRGLFQVSEKELLDYANVISTSPQTTPKPPFFIHHALDEGFANNEFNGSCQPCGLRLGNGYVSLPSMEGFVWFKPEQIRKYNDQSAIKLDQVLVNQIPLKQTHGGYSLPINPQNVEFHFSTPFFGNVSNLDVSYALVEKGNNQTSPNWNEIGNEMVIHYSSIHAGEYELVVRKRSSLSADGYVYKRAHFFVPQVWYLTNWVLIIFATAISGLLVVAGLMFNRFKLRAIQAKNTQLETLVATRTNSLRNTMTELEASKIELTGQVHLMSRLLASITHDIQTPLNYATYVSADIIDLCKDGRYDQVPKAATIVSSISERTATLLRDLLNYVKMQMYGKQIQIKPLNIHALIQEKIALFEKVALAKNNTIINDVAEGIFVDSDEQLLAIIVHNLLDNASKYTYQGTISFSFHDYVDGKELIISNTGTGLPQEKVDFINDREVVVSTDPIGPKGRVDELGLLIVKEVAAMIQVQVSVSQTDMVSFRLRFKA</sequence>
<keyword evidence="4" id="KW-1133">Transmembrane helix</keyword>
<proteinExistence type="predicted"/>
<dbReference type="InterPro" id="IPR005467">
    <property type="entry name" value="His_kinase_dom"/>
</dbReference>
<dbReference type="OrthoDB" id="1269247at2"/>
<dbReference type="InterPro" id="IPR013783">
    <property type="entry name" value="Ig-like_fold"/>
</dbReference>
<dbReference type="PANTHER" id="PTHR43547:SF2">
    <property type="entry name" value="HYBRID SIGNAL TRANSDUCTION HISTIDINE KINASE C"/>
    <property type="match status" value="1"/>
</dbReference>
<dbReference type="InterPro" id="IPR003661">
    <property type="entry name" value="HisK_dim/P_dom"/>
</dbReference>
<dbReference type="SUPFAM" id="SSF47384">
    <property type="entry name" value="Homodimeric domain of signal transducing histidine kinase"/>
    <property type="match status" value="1"/>
</dbReference>
<keyword evidence="3" id="KW-0597">Phosphoprotein</keyword>
<comment type="caution">
    <text evidence="6">The sequence shown here is derived from an EMBL/GenBank/DDBJ whole genome shotgun (WGS) entry which is preliminary data.</text>
</comment>
<dbReference type="Pfam" id="PF07494">
    <property type="entry name" value="Reg_prop"/>
    <property type="match status" value="1"/>
</dbReference>
<dbReference type="PROSITE" id="PS50109">
    <property type="entry name" value="HIS_KIN"/>
    <property type="match status" value="1"/>
</dbReference>
<dbReference type="RefSeq" id="WP_106599369.1">
    <property type="nucleotide sequence ID" value="NZ_PYAS01000023.1"/>
</dbReference>
<dbReference type="SUPFAM" id="SSF55874">
    <property type="entry name" value="ATPase domain of HSP90 chaperone/DNA topoisomerase II/histidine kinase"/>
    <property type="match status" value="1"/>
</dbReference>
<comment type="catalytic activity">
    <reaction evidence="1">
        <text>ATP + protein L-histidine = ADP + protein N-phospho-L-histidine.</text>
        <dbReference type="EC" id="2.7.13.3"/>
    </reaction>
</comment>
<dbReference type="Proteomes" id="UP000241964">
    <property type="component" value="Unassembled WGS sequence"/>
</dbReference>
<dbReference type="InterPro" id="IPR011110">
    <property type="entry name" value="Reg_prop"/>
</dbReference>
<evidence type="ECO:0000256" key="3">
    <source>
        <dbReference type="ARBA" id="ARBA00022553"/>
    </source>
</evidence>
<evidence type="ECO:0000313" key="7">
    <source>
        <dbReference type="Proteomes" id="UP000241964"/>
    </source>
</evidence>
<dbReference type="Pfam" id="PF02518">
    <property type="entry name" value="HATPase_c"/>
    <property type="match status" value="1"/>
</dbReference>
<dbReference type="InterPro" id="IPR003594">
    <property type="entry name" value="HATPase_dom"/>
</dbReference>
<dbReference type="EMBL" id="PYAS01000023">
    <property type="protein sequence ID" value="PSL20820.1"/>
    <property type="molecule type" value="Genomic_DNA"/>
</dbReference>
<dbReference type="Gene3D" id="3.30.565.10">
    <property type="entry name" value="Histidine kinase-like ATPase, C-terminal domain"/>
    <property type="match status" value="1"/>
</dbReference>
<evidence type="ECO:0000259" key="5">
    <source>
        <dbReference type="PROSITE" id="PS50109"/>
    </source>
</evidence>
<dbReference type="EC" id="2.7.13.3" evidence="2"/>
<dbReference type="InterPro" id="IPR036097">
    <property type="entry name" value="HisK_dim/P_sf"/>
</dbReference>
<dbReference type="Gene3D" id="2.60.40.10">
    <property type="entry name" value="Immunoglobulins"/>
    <property type="match status" value="1"/>
</dbReference>
<dbReference type="GO" id="GO:0000155">
    <property type="term" value="F:phosphorelay sensor kinase activity"/>
    <property type="evidence" value="ECO:0007669"/>
    <property type="project" value="InterPro"/>
</dbReference>
<organism evidence="6 7">
    <name type="scientific">Dyadobacter jiangsuensis</name>
    <dbReference type="NCBI Taxonomy" id="1591085"/>
    <lineage>
        <taxon>Bacteria</taxon>
        <taxon>Pseudomonadati</taxon>
        <taxon>Bacteroidota</taxon>
        <taxon>Cytophagia</taxon>
        <taxon>Cytophagales</taxon>
        <taxon>Spirosomataceae</taxon>
        <taxon>Dyadobacter</taxon>
    </lineage>
</organism>
<keyword evidence="4" id="KW-0812">Transmembrane</keyword>
<dbReference type="CDD" id="cd00082">
    <property type="entry name" value="HisKA"/>
    <property type="match status" value="1"/>
</dbReference>
<dbReference type="SMART" id="SM00387">
    <property type="entry name" value="HATPase_c"/>
    <property type="match status" value="1"/>
</dbReference>
<keyword evidence="6" id="KW-0808">Transferase</keyword>
<name>A0A2P8FGJ1_9BACT</name>
<dbReference type="InterPro" id="IPR011047">
    <property type="entry name" value="Quinoprotein_ADH-like_sf"/>
</dbReference>
<protein>
    <recommendedName>
        <fullName evidence="2">histidine kinase</fullName>
        <ecNumber evidence="2">2.7.13.3</ecNumber>
    </recommendedName>
</protein>
<dbReference type="InterPro" id="IPR015943">
    <property type="entry name" value="WD40/YVTN_repeat-like_dom_sf"/>
</dbReference>
<dbReference type="SUPFAM" id="SSF50998">
    <property type="entry name" value="Quinoprotein alcohol dehydrogenase-like"/>
    <property type="match status" value="1"/>
</dbReference>
<dbReference type="Gene3D" id="2.130.10.10">
    <property type="entry name" value="YVTN repeat-like/Quinoprotein amine dehydrogenase"/>
    <property type="match status" value="2"/>
</dbReference>
<dbReference type="AlphaFoldDB" id="A0A2P8FGJ1"/>
<dbReference type="Gene3D" id="1.10.287.130">
    <property type="match status" value="1"/>
</dbReference>
<evidence type="ECO:0000256" key="1">
    <source>
        <dbReference type="ARBA" id="ARBA00000085"/>
    </source>
</evidence>
<feature type="domain" description="Histidine kinase" evidence="5">
    <location>
        <begin position="847"/>
        <end position="1061"/>
    </location>
</feature>
<accession>A0A2P8FGJ1</accession>
<evidence type="ECO:0000256" key="4">
    <source>
        <dbReference type="SAM" id="Phobius"/>
    </source>
</evidence>